<dbReference type="AlphaFoldDB" id="X0YME1"/>
<organism evidence="1">
    <name type="scientific">marine sediment metagenome</name>
    <dbReference type="NCBI Taxonomy" id="412755"/>
    <lineage>
        <taxon>unclassified sequences</taxon>
        <taxon>metagenomes</taxon>
        <taxon>ecological metagenomes</taxon>
    </lineage>
</organism>
<dbReference type="PANTHER" id="PTHR32063">
    <property type="match status" value="1"/>
</dbReference>
<proteinExistence type="predicted"/>
<dbReference type="PANTHER" id="PTHR32063:SF19">
    <property type="entry name" value="CATION EFFLUX SYSTEM PROTEIN CUSA"/>
    <property type="match status" value="1"/>
</dbReference>
<dbReference type="GO" id="GO:0005886">
    <property type="term" value="C:plasma membrane"/>
    <property type="evidence" value="ECO:0007669"/>
    <property type="project" value="TreeGrafter"/>
</dbReference>
<accession>X0YME1</accession>
<dbReference type="InterPro" id="IPR001036">
    <property type="entry name" value="Acrflvin-R"/>
</dbReference>
<dbReference type="InterPro" id="IPR027463">
    <property type="entry name" value="AcrB_DN_DC_subdom"/>
</dbReference>
<feature type="non-terminal residue" evidence="1">
    <location>
        <position position="1"/>
    </location>
</feature>
<dbReference type="GO" id="GO:0042910">
    <property type="term" value="F:xenobiotic transmembrane transporter activity"/>
    <property type="evidence" value="ECO:0007669"/>
    <property type="project" value="TreeGrafter"/>
</dbReference>
<dbReference type="SUPFAM" id="SSF82714">
    <property type="entry name" value="Multidrug efflux transporter AcrB TolC docking domain, DN and DC subdomains"/>
    <property type="match status" value="1"/>
</dbReference>
<comment type="caution">
    <text evidence="1">The sequence shown here is derived from an EMBL/GenBank/DDBJ whole genome shotgun (WGS) entry which is preliminary data.</text>
</comment>
<feature type="non-terminal residue" evidence="1">
    <location>
        <position position="91"/>
    </location>
</feature>
<reference evidence="1" key="1">
    <citation type="journal article" date="2014" name="Front. Microbiol.">
        <title>High frequency of phylogenetically diverse reductive dehalogenase-homologous genes in deep subseafloor sedimentary metagenomes.</title>
        <authorList>
            <person name="Kawai M."/>
            <person name="Futagami T."/>
            <person name="Toyoda A."/>
            <person name="Takaki Y."/>
            <person name="Nishi S."/>
            <person name="Hori S."/>
            <person name="Arai W."/>
            <person name="Tsubouchi T."/>
            <person name="Morono Y."/>
            <person name="Uchiyama I."/>
            <person name="Ito T."/>
            <person name="Fujiyama A."/>
            <person name="Inagaki F."/>
            <person name="Takami H."/>
        </authorList>
    </citation>
    <scope>NUCLEOTIDE SEQUENCE</scope>
    <source>
        <strain evidence="1">Expedition CK06-06</strain>
    </source>
</reference>
<dbReference type="Gene3D" id="3.30.70.1320">
    <property type="entry name" value="Multidrug efflux transporter AcrB pore domain like"/>
    <property type="match status" value="1"/>
</dbReference>
<protein>
    <submittedName>
        <fullName evidence="1">Uncharacterized protein</fullName>
    </submittedName>
</protein>
<name>X0YME1_9ZZZZ</name>
<evidence type="ECO:0000313" key="1">
    <source>
        <dbReference type="EMBL" id="GAG49668.1"/>
    </source>
</evidence>
<sequence>HELRTIQDFTVRYALQSAEGVSEVASVGGFVKEYQVDVDPDALRAHRVTLNDVFQAVKKSNEDVGARTIEVNRVEYVIRGLGLIKSKEDVE</sequence>
<gene>
    <name evidence="1" type="ORF">S01H1_85364</name>
</gene>
<dbReference type="EMBL" id="BARS01058596">
    <property type="protein sequence ID" value="GAG49668.1"/>
    <property type="molecule type" value="Genomic_DNA"/>
</dbReference>
<dbReference type="Pfam" id="PF00873">
    <property type="entry name" value="ACR_tran"/>
    <property type="match status" value="1"/>
</dbReference>
<dbReference type="Gene3D" id="3.30.2090.10">
    <property type="entry name" value="Multidrug efflux transporter AcrB TolC docking domain, DN and DC subdomains"/>
    <property type="match status" value="1"/>
</dbReference>